<proteinExistence type="predicted"/>
<sequence>MRLTSSRDPENKSVIPFSGSQLNLNRPKREIGQIWRPLKFSRRLRSRERGFASTNQTQDYVSLVQSRTRLFNSPSFNGSTTRPITYLPSRIVQTTWPNCDRRICSRVSLNCAFSLPGRSRLLSPQQTA</sequence>
<name>A0A915EWS9_9CEST</name>
<evidence type="ECO:0000313" key="2">
    <source>
        <dbReference type="WBParaSite" id="maker-E.canG7_contigs_3050-snap-gene-0.14-mRNA-1"/>
    </source>
</evidence>
<dbReference type="WBParaSite" id="maker-E.canG7_contigs_3050-snap-gene-0.14-mRNA-1">
    <property type="protein sequence ID" value="maker-E.canG7_contigs_3050-snap-gene-0.14-mRNA-1"/>
    <property type="gene ID" value="EcG7_06791"/>
</dbReference>
<reference evidence="2" key="1">
    <citation type="submission" date="2022-11" db="UniProtKB">
        <authorList>
            <consortium name="WormBaseParasite"/>
        </authorList>
    </citation>
    <scope>IDENTIFICATION</scope>
</reference>
<keyword evidence="1" id="KW-1185">Reference proteome</keyword>
<dbReference type="AlphaFoldDB" id="A0A915EWS9"/>
<dbReference type="Proteomes" id="UP000887562">
    <property type="component" value="Unplaced"/>
</dbReference>
<accession>A0A915EWS9</accession>
<organism evidence="1 2">
    <name type="scientific">Echinococcus canadensis</name>
    <dbReference type="NCBI Taxonomy" id="519352"/>
    <lineage>
        <taxon>Eukaryota</taxon>
        <taxon>Metazoa</taxon>
        <taxon>Spiralia</taxon>
        <taxon>Lophotrochozoa</taxon>
        <taxon>Platyhelminthes</taxon>
        <taxon>Cestoda</taxon>
        <taxon>Eucestoda</taxon>
        <taxon>Cyclophyllidea</taxon>
        <taxon>Taeniidae</taxon>
        <taxon>Echinococcus</taxon>
        <taxon>Echinococcus canadensis group</taxon>
    </lineage>
</organism>
<evidence type="ECO:0000313" key="1">
    <source>
        <dbReference type="Proteomes" id="UP000887562"/>
    </source>
</evidence>
<protein>
    <submittedName>
        <fullName evidence="2">Uncharacterized protein</fullName>
    </submittedName>
</protein>